<keyword evidence="5" id="KW-0677">Repeat</keyword>
<feature type="transmembrane region" description="Helical" evidence="12">
    <location>
        <begin position="253"/>
        <end position="276"/>
    </location>
</feature>
<dbReference type="AlphaFoldDB" id="A0AAV1SQ70"/>
<dbReference type="PROSITE" id="PS50929">
    <property type="entry name" value="ABC_TM1F"/>
    <property type="match status" value="2"/>
</dbReference>
<dbReference type="SMART" id="SM00382">
    <property type="entry name" value="AAA"/>
    <property type="match status" value="1"/>
</dbReference>
<feature type="domain" description="ABC transmembrane type-1" evidence="14">
    <location>
        <begin position="661"/>
        <end position="947"/>
    </location>
</feature>
<evidence type="ECO:0000256" key="4">
    <source>
        <dbReference type="ARBA" id="ARBA00022692"/>
    </source>
</evidence>
<dbReference type="CDD" id="cd18577">
    <property type="entry name" value="ABC_6TM_Pgp_ABCB1_D1_like"/>
    <property type="match status" value="1"/>
</dbReference>
<evidence type="ECO:0000256" key="11">
    <source>
        <dbReference type="SAM" id="MobiDB-lite"/>
    </source>
</evidence>
<dbReference type="Pfam" id="PF00664">
    <property type="entry name" value="ABC_membrane"/>
    <property type="match status" value="2"/>
</dbReference>
<gene>
    <name evidence="15" type="ORF">DCAF_LOCUS26374</name>
</gene>
<feature type="transmembrane region" description="Helical" evidence="12">
    <location>
        <begin position="153"/>
        <end position="172"/>
    </location>
</feature>
<dbReference type="FunFam" id="3.40.50.300:FF:000066">
    <property type="entry name" value="ABC transporter B family member 1"/>
    <property type="match status" value="1"/>
</dbReference>
<dbReference type="Proteomes" id="UP001314170">
    <property type="component" value="Unassembled WGS sequence"/>
</dbReference>
<keyword evidence="7" id="KW-0067">ATP-binding</keyword>
<feature type="domain" description="ABC transporter" evidence="13">
    <location>
        <begin position="349"/>
        <end position="585"/>
    </location>
</feature>
<dbReference type="CDD" id="cd03249">
    <property type="entry name" value="ABC_MTABC3_MDL1_MDL2"/>
    <property type="match status" value="1"/>
</dbReference>
<keyword evidence="10" id="KW-0325">Glycoprotein</keyword>
<evidence type="ECO:0000259" key="13">
    <source>
        <dbReference type="PROSITE" id="PS50893"/>
    </source>
</evidence>
<feature type="transmembrane region" description="Helical" evidence="12">
    <location>
        <begin position="288"/>
        <end position="306"/>
    </location>
</feature>
<evidence type="ECO:0000256" key="6">
    <source>
        <dbReference type="ARBA" id="ARBA00022741"/>
    </source>
</evidence>
<dbReference type="PANTHER" id="PTHR24222:SF62">
    <property type="entry name" value="ABC TRANSPORTER B FAMILY MEMBER 2"/>
    <property type="match status" value="1"/>
</dbReference>
<dbReference type="InterPro" id="IPR017871">
    <property type="entry name" value="ABC_transporter-like_CS"/>
</dbReference>
<feature type="transmembrane region" description="Helical" evidence="12">
    <location>
        <begin position="56"/>
        <end position="78"/>
    </location>
</feature>
<feature type="transmembrane region" description="Helical" evidence="12">
    <location>
        <begin position="925"/>
        <end position="942"/>
    </location>
</feature>
<dbReference type="InterPro" id="IPR011527">
    <property type="entry name" value="ABC1_TM_dom"/>
</dbReference>
<feature type="domain" description="ABC transmembrane type-1" evidence="14">
    <location>
        <begin position="91"/>
        <end position="314"/>
    </location>
</feature>
<dbReference type="PROSITE" id="PS50893">
    <property type="entry name" value="ABC_TRANSPORTER_2"/>
    <property type="match status" value="1"/>
</dbReference>
<dbReference type="GO" id="GO:0016887">
    <property type="term" value="F:ATP hydrolysis activity"/>
    <property type="evidence" value="ECO:0007669"/>
    <property type="project" value="InterPro"/>
</dbReference>
<dbReference type="PROSITE" id="PS00211">
    <property type="entry name" value="ABC_TRANSPORTER_1"/>
    <property type="match status" value="1"/>
</dbReference>
<dbReference type="InterPro" id="IPR003439">
    <property type="entry name" value="ABC_transporter-like_ATP-bd"/>
</dbReference>
<evidence type="ECO:0000256" key="12">
    <source>
        <dbReference type="SAM" id="Phobius"/>
    </source>
</evidence>
<feature type="compositionally biased region" description="Basic and acidic residues" evidence="11">
    <location>
        <begin position="9"/>
        <end position="20"/>
    </location>
</feature>
<evidence type="ECO:0000313" key="16">
    <source>
        <dbReference type="Proteomes" id="UP001314170"/>
    </source>
</evidence>
<dbReference type="Gene3D" id="1.20.1560.10">
    <property type="entry name" value="ABC transporter type 1, transmembrane domain"/>
    <property type="match status" value="1"/>
</dbReference>
<protein>
    <recommendedName>
        <fullName evidence="17">p-glycoprotein</fullName>
    </recommendedName>
</protein>
<evidence type="ECO:0000259" key="14">
    <source>
        <dbReference type="PROSITE" id="PS50929"/>
    </source>
</evidence>
<comment type="similarity">
    <text evidence="2">Belongs to the ABC transporter superfamily. ABCB family. Multidrug resistance exporter (TC 3.A.1.201) subfamily.</text>
</comment>
<evidence type="ECO:0000256" key="2">
    <source>
        <dbReference type="ARBA" id="ARBA00007577"/>
    </source>
</evidence>
<reference evidence="15 16" key="1">
    <citation type="submission" date="2024-01" db="EMBL/GenBank/DDBJ databases">
        <authorList>
            <person name="Waweru B."/>
        </authorList>
    </citation>
    <scope>NUCLEOTIDE SEQUENCE [LARGE SCALE GENOMIC DNA]</scope>
</reference>
<evidence type="ECO:0000256" key="1">
    <source>
        <dbReference type="ARBA" id="ARBA00004651"/>
    </source>
</evidence>
<feature type="region of interest" description="Disordered" evidence="11">
    <location>
        <begin position="1"/>
        <end position="20"/>
    </location>
</feature>
<evidence type="ECO:0000313" key="15">
    <source>
        <dbReference type="EMBL" id="CAK7356105.1"/>
    </source>
</evidence>
<dbReference type="InterPro" id="IPR027417">
    <property type="entry name" value="P-loop_NTPase"/>
</dbReference>
<feature type="transmembrane region" description="Helical" evidence="12">
    <location>
        <begin position="657"/>
        <end position="682"/>
    </location>
</feature>
<keyword evidence="6" id="KW-0547">Nucleotide-binding</keyword>
<sequence>MSSLSGNIKDTDDAEKKKEGKKKEQKVPFWKLFAFADFYDYVLMGLGSLGACVHGASVPVFFIFFGKLINIVGLAYLFPKEASHKVAKVACWMHTGERQAAKMRMAYLKSMLSQDISLFDTEASTGEVIAAITSDIIVVQDALSEKVGNFIHYISRFIGGFIIGFIRVWQISLVTLSIVPLIALAGGIYAYITIGLIAKVRKSYVKAGQIAEEVIGNVRTVQAFAGEDKAVRSYIEALRNTYKYGRKAGLAKGLGLGTLHSVLFLSWALLVWYTSIVVHKDIANGGDAFTTMLNVVISGLSLGMAAPDVSSFLRATAAAYPVFEMIERNTMSKTSSESGLKLDKVDGHIEFKDVRFRYPSRPDVTIFDKFCLDIPSGKIVALVGGSGSGKSTVISLIERFYEPLFGKILLDGNDIRDLDLKWLRQQIGLVNQEPALFATSIRENILYGKDDATLEEITRAAKLSEAMSFINNLPDRFETQVGERGIQLSGGQKQRIALSRAIVKNPSILLLDEATSALDAESEKSVQEALDRAMVGRTTVVVAHRLSTIRNADVIAVVQEGKIVEIGSHEELISNPQSTYASLIHLQETASLQRHPSLGRPLSMRYSRELSYTRSSFGASFRSDKDSVSRAGFDGLEPMRTRSVSLKRLYSMVGPDWIYGVIGTIGAFIAGSQMPLFALGVTQALVSYYMDWDTTCHEVKKIAILFCCGAAISEIVYSIEHLSFGIMGERLTLRVRERMFSAILRNEIGWFDDLNNTSSMLASRLESDATLLRTIVVDRSTILLHNVGLVVTSFVIAFMLNWRITLVVIATYPLIISGHISEKLFMKGYGGNLSKAYLKANMLAGEAVSNIRTVAAFCAEEKILDLYARELVEPSKNSFTRGQIAGIFYGICQFFIFSSYGLALWYGSVLMEKELAGFKSIMKSFMVLIVTALAMGETLALAPDLLKGNQMAASVFDILDRKTQVREMQAKS</sequence>
<dbReference type="EMBL" id="CAWUPB010001197">
    <property type="protein sequence ID" value="CAK7356105.1"/>
    <property type="molecule type" value="Genomic_DNA"/>
</dbReference>
<keyword evidence="4 12" id="KW-0812">Transmembrane</keyword>
<dbReference type="InterPro" id="IPR036640">
    <property type="entry name" value="ABC1_TM_sf"/>
</dbReference>
<feature type="transmembrane region" description="Helical" evidence="12">
    <location>
        <begin position="178"/>
        <end position="198"/>
    </location>
</feature>
<dbReference type="InterPro" id="IPR003593">
    <property type="entry name" value="AAA+_ATPase"/>
</dbReference>
<evidence type="ECO:0008006" key="17">
    <source>
        <dbReference type="Google" id="ProtNLM"/>
    </source>
</evidence>
<keyword evidence="8 12" id="KW-1133">Transmembrane helix</keyword>
<feature type="transmembrane region" description="Helical" evidence="12">
    <location>
        <begin position="884"/>
        <end position="905"/>
    </location>
</feature>
<dbReference type="SUPFAM" id="SSF52540">
    <property type="entry name" value="P-loop containing nucleoside triphosphate hydrolases"/>
    <property type="match status" value="1"/>
</dbReference>
<dbReference type="Gene3D" id="3.40.50.300">
    <property type="entry name" value="P-loop containing nucleotide triphosphate hydrolases"/>
    <property type="match status" value="1"/>
</dbReference>
<dbReference type="Pfam" id="PF00005">
    <property type="entry name" value="ABC_tran"/>
    <property type="match status" value="1"/>
</dbReference>
<evidence type="ECO:0000256" key="3">
    <source>
        <dbReference type="ARBA" id="ARBA00022448"/>
    </source>
</evidence>
<keyword evidence="9 12" id="KW-0472">Membrane</keyword>
<comment type="subcellular location">
    <subcellularLocation>
        <location evidence="1">Cell membrane</location>
        <topology evidence="1">Multi-pass membrane protein</topology>
    </subcellularLocation>
</comment>
<organism evidence="15 16">
    <name type="scientific">Dovyalis caffra</name>
    <dbReference type="NCBI Taxonomy" id="77055"/>
    <lineage>
        <taxon>Eukaryota</taxon>
        <taxon>Viridiplantae</taxon>
        <taxon>Streptophyta</taxon>
        <taxon>Embryophyta</taxon>
        <taxon>Tracheophyta</taxon>
        <taxon>Spermatophyta</taxon>
        <taxon>Magnoliopsida</taxon>
        <taxon>eudicotyledons</taxon>
        <taxon>Gunneridae</taxon>
        <taxon>Pentapetalae</taxon>
        <taxon>rosids</taxon>
        <taxon>fabids</taxon>
        <taxon>Malpighiales</taxon>
        <taxon>Salicaceae</taxon>
        <taxon>Flacourtieae</taxon>
        <taxon>Dovyalis</taxon>
    </lineage>
</organism>
<dbReference type="CDD" id="cd18578">
    <property type="entry name" value="ABC_6TM_Pgp_ABCB1_D2_like"/>
    <property type="match status" value="1"/>
</dbReference>
<proteinExistence type="inferred from homology"/>
<evidence type="ECO:0000256" key="7">
    <source>
        <dbReference type="ARBA" id="ARBA00022840"/>
    </source>
</evidence>
<accession>A0AAV1SQ70</accession>
<keyword evidence="3" id="KW-0813">Transport</keyword>
<dbReference type="InterPro" id="IPR039421">
    <property type="entry name" value="Type_1_exporter"/>
</dbReference>
<dbReference type="GO" id="GO:0140359">
    <property type="term" value="F:ABC-type transporter activity"/>
    <property type="evidence" value="ECO:0007669"/>
    <property type="project" value="InterPro"/>
</dbReference>
<evidence type="ECO:0000256" key="10">
    <source>
        <dbReference type="ARBA" id="ARBA00023180"/>
    </source>
</evidence>
<evidence type="ECO:0000256" key="9">
    <source>
        <dbReference type="ARBA" id="ARBA00023136"/>
    </source>
</evidence>
<feature type="transmembrane region" description="Helical" evidence="12">
    <location>
        <begin position="806"/>
        <end position="825"/>
    </location>
</feature>
<feature type="transmembrane region" description="Helical" evidence="12">
    <location>
        <begin position="29"/>
        <end position="50"/>
    </location>
</feature>
<feature type="transmembrane region" description="Helical" evidence="12">
    <location>
        <begin position="702"/>
        <end position="726"/>
    </location>
</feature>
<name>A0AAV1SQ70_9ROSI</name>
<dbReference type="SUPFAM" id="SSF90123">
    <property type="entry name" value="ABC transporter transmembrane region"/>
    <property type="match status" value="2"/>
</dbReference>
<dbReference type="GO" id="GO:0005524">
    <property type="term" value="F:ATP binding"/>
    <property type="evidence" value="ECO:0007669"/>
    <property type="project" value="UniProtKB-KW"/>
</dbReference>
<feature type="transmembrane region" description="Helical" evidence="12">
    <location>
        <begin position="782"/>
        <end position="800"/>
    </location>
</feature>
<comment type="caution">
    <text evidence="15">The sequence shown here is derived from an EMBL/GenBank/DDBJ whole genome shotgun (WGS) entry which is preliminary data.</text>
</comment>
<evidence type="ECO:0000256" key="8">
    <source>
        <dbReference type="ARBA" id="ARBA00022989"/>
    </source>
</evidence>
<keyword evidence="16" id="KW-1185">Reference proteome</keyword>
<dbReference type="PANTHER" id="PTHR24222">
    <property type="entry name" value="ABC TRANSPORTER B FAMILY"/>
    <property type="match status" value="1"/>
</dbReference>
<dbReference type="GO" id="GO:0005886">
    <property type="term" value="C:plasma membrane"/>
    <property type="evidence" value="ECO:0007669"/>
    <property type="project" value="UniProtKB-SubCell"/>
</dbReference>
<evidence type="ECO:0000256" key="5">
    <source>
        <dbReference type="ARBA" id="ARBA00022737"/>
    </source>
</evidence>